<protein>
    <recommendedName>
        <fullName evidence="6">AIG1-type G domain-containing protein</fullName>
    </recommendedName>
</protein>
<dbReference type="AlphaFoldDB" id="A0AAW2B2W5"/>
<evidence type="ECO:0000256" key="3">
    <source>
        <dbReference type="ARBA" id="ARBA00023134"/>
    </source>
</evidence>
<feature type="domain" description="AIG1-type G" evidence="6">
    <location>
        <begin position="239"/>
        <end position="440"/>
    </location>
</feature>
<dbReference type="CDD" id="cd01852">
    <property type="entry name" value="AIG1"/>
    <property type="match status" value="1"/>
</dbReference>
<dbReference type="Pfam" id="PF04548">
    <property type="entry name" value="AIG1"/>
    <property type="match status" value="2"/>
</dbReference>
<feature type="region of interest" description="Disordered" evidence="5">
    <location>
        <begin position="205"/>
        <end position="231"/>
    </location>
</feature>
<comment type="similarity">
    <text evidence="1">Belongs to the TRAFAC class TrmE-Era-EngA-EngB-Septin-like GTPase superfamily. AIG1/Toc34/Toc159-like paraseptin GTPase family. IAN subfamily.</text>
</comment>
<evidence type="ECO:0000256" key="4">
    <source>
        <dbReference type="SAM" id="Coils"/>
    </source>
</evidence>
<dbReference type="InterPro" id="IPR045058">
    <property type="entry name" value="GIMA/IAN/Toc"/>
</dbReference>
<dbReference type="InterPro" id="IPR006703">
    <property type="entry name" value="G_AIG1"/>
</dbReference>
<dbReference type="PROSITE" id="PS51720">
    <property type="entry name" value="G_AIG1"/>
    <property type="match status" value="2"/>
</dbReference>
<dbReference type="InterPro" id="IPR027417">
    <property type="entry name" value="P-loop_NTPase"/>
</dbReference>
<dbReference type="EMBL" id="JAWDJR010000003">
    <property type="protein sequence ID" value="KAK9978765.1"/>
    <property type="molecule type" value="Genomic_DNA"/>
</dbReference>
<keyword evidence="2" id="KW-0547">Nucleotide-binding</keyword>
<dbReference type="PANTHER" id="PTHR10903">
    <property type="entry name" value="GTPASE, IMAP FAMILY MEMBER-RELATED"/>
    <property type="match status" value="1"/>
</dbReference>
<comment type="caution">
    <text evidence="7">The sequence shown here is derived from an EMBL/GenBank/DDBJ whole genome shotgun (WGS) entry which is preliminary data.</text>
</comment>
<evidence type="ECO:0000259" key="6">
    <source>
        <dbReference type="PROSITE" id="PS51720"/>
    </source>
</evidence>
<evidence type="ECO:0000256" key="2">
    <source>
        <dbReference type="ARBA" id="ARBA00022741"/>
    </source>
</evidence>
<dbReference type="GO" id="GO:0005525">
    <property type="term" value="F:GTP binding"/>
    <property type="evidence" value="ECO:0007669"/>
    <property type="project" value="UniProtKB-KW"/>
</dbReference>
<feature type="region of interest" description="Disordered" evidence="5">
    <location>
        <begin position="495"/>
        <end position="516"/>
    </location>
</feature>
<keyword evidence="3" id="KW-0342">GTP-binding</keyword>
<evidence type="ECO:0000256" key="1">
    <source>
        <dbReference type="ARBA" id="ARBA00008535"/>
    </source>
</evidence>
<reference evidence="7 8" key="1">
    <citation type="submission" date="2024-05" db="EMBL/GenBank/DDBJ databases">
        <title>A high-quality chromosomal-level genome assembly of Topmouth culter (Culter alburnus).</title>
        <authorList>
            <person name="Zhao H."/>
        </authorList>
    </citation>
    <scope>NUCLEOTIDE SEQUENCE [LARGE SCALE GENOMIC DNA]</scope>
    <source>
        <strain evidence="7">CATC2023</strain>
        <tissue evidence="7">Muscle</tissue>
    </source>
</reference>
<keyword evidence="8" id="KW-1185">Reference proteome</keyword>
<sequence>MSEVCFSPDDPEIRILLMGRYGSGASSSGNTIVGDKRFKIKKHEFEVCEGKTQIGEKQVHVIISPDPLDPDLSEEQLEEMKEQLVSLCSAGLSAVLLTVPLEEPVQNEEEILDFIKGLFGPKAQKYMMVLFTRGDELEEMDEPLTIEEYLQSKDHEDLQRLVTECGGKFHCFNNKSKSHSQRQKQELLQKIERMIMKNRGKLTMEQIKSSDSKRGSPVNFSGESPAKDPDELHVIPERKDQIRLVLLGKTGCGKSATGNTIIGRNVFQSSISSKSQTKHCQSETTVRFGKEISVIDSPGLYDTELNGEQIKSEIVKCVTYASPGPHAFIVIIRVGRFTEEEKNTVQHLKVVFGEQILKYTMIIFTYKDQLEKQNKTIEQYLEEGDPDLKQLVESCGNRFSCLDNESVSSPQIKDLISKIETMMEENGGTHFTSDMFDEAEKHIQEIQKNKLDEKMKQYKQEHKRLTKTEWKKIYWRLVEESRREAERSFSDRNLQLLGKTETSEEGASDTKESEHKATGRFRAVILRFRERMCVIQ</sequence>
<evidence type="ECO:0000313" key="7">
    <source>
        <dbReference type="EMBL" id="KAK9978765.1"/>
    </source>
</evidence>
<name>A0AAW2B2W5_CULAL</name>
<evidence type="ECO:0000256" key="5">
    <source>
        <dbReference type="SAM" id="MobiDB-lite"/>
    </source>
</evidence>
<proteinExistence type="inferred from homology"/>
<feature type="domain" description="AIG1-type G" evidence="6">
    <location>
        <begin position="10"/>
        <end position="212"/>
    </location>
</feature>
<dbReference type="FunFam" id="3.40.50.300:FF:000366">
    <property type="entry name" value="GTPase, IMAP family member 2"/>
    <property type="match status" value="1"/>
</dbReference>
<organism evidence="7 8">
    <name type="scientific">Culter alburnus</name>
    <name type="common">Topmouth culter</name>
    <dbReference type="NCBI Taxonomy" id="194366"/>
    <lineage>
        <taxon>Eukaryota</taxon>
        <taxon>Metazoa</taxon>
        <taxon>Chordata</taxon>
        <taxon>Craniata</taxon>
        <taxon>Vertebrata</taxon>
        <taxon>Euteleostomi</taxon>
        <taxon>Actinopterygii</taxon>
        <taxon>Neopterygii</taxon>
        <taxon>Teleostei</taxon>
        <taxon>Ostariophysi</taxon>
        <taxon>Cypriniformes</taxon>
        <taxon>Xenocyprididae</taxon>
        <taxon>Xenocypridinae</taxon>
        <taxon>Culter</taxon>
    </lineage>
</organism>
<dbReference type="Gene3D" id="3.40.50.300">
    <property type="entry name" value="P-loop containing nucleotide triphosphate hydrolases"/>
    <property type="match status" value="2"/>
</dbReference>
<dbReference type="Proteomes" id="UP001479290">
    <property type="component" value="Unassembled WGS sequence"/>
</dbReference>
<keyword evidence="4" id="KW-0175">Coiled coil</keyword>
<accession>A0AAW2B2W5</accession>
<evidence type="ECO:0000313" key="8">
    <source>
        <dbReference type="Proteomes" id="UP001479290"/>
    </source>
</evidence>
<dbReference type="PANTHER" id="PTHR10903:SF188">
    <property type="entry name" value="GTPASE IMAP FAMILY MEMBER 2-LIKE-RELATED"/>
    <property type="match status" value="1"/>
</dbReference>
<dbReference type="SUPFAM" id="SSF52540">
    <property type="entry name" value="P-loop containing nucleoside triphosphate hydrolases"/>
    <property type="match status" value="2"/>
</dbReference>
<feature type="coiled-coil region" evidence="4">
    <location>
        <begin position="441"/>
        <end position="468"/>
    </location>
</feature>
<gene>
    <name evidence="7" type="ORF">ABG768_020504</name>
</gene>